<dbReference type="EMBL" id="CM044704">
    <property type="protein sequence ID" value="KAI5667511.1"/>
    <property type="molecule type" value="Genomic_DNA"/>
</dbReference>
<evidence type="ECO:0000313" key="1">
    <source>
        <dbReference type="EMBL" id="KAI5667511.1"/>
    </source>
</evidence>
<reference evidence="2" key="1">
    <citation type="journal article" date="2023" name="Nat. Plants">
        <title>Single-cell RNA sequencing provides a high-resolution roadmap for understanding the multicellular compartmentation of specialized metabolism.</title>
        <authorList>
            <person name="Sun S."/>
            <person name="Shen X."/>
            <person name="Li Y."/>
            <person name="Li Y."/>
            <person name="Wang S."/>
            <person name="Li R."/>
            <person name="Zhang H."/>
            <person name="Shen G."/>
            <person name="Guo B."/>
            <person name="Wei J."/>
            <person name="Xu J."/>
            <person name="St-Pierre B."/>
            <person name="Chen S."/>
            <person name="Sun C."/>
        </authorList>
    </citation>
    <scope>NUCLEOTIDE SEQUENCE [LARGE SCALE GENOMIC DNA]</scope>
</reference>
<sequence length="371" mass="42182">MLQRERVLWREKANAKWLQEREANTRFFYLSTIIHHRKNLIDALLDQNNLWVIERDKIGDAFIKYYSGLFNSSGPNFPTDLEALGQPSISEAQNDILCIVPSEKEIQAVVFNMENGKNLSPDDMTVSFYKSCWLIITRAESLGLLHGIKVNCESPTFSHLTFANDLTIYFHTTSEDADTVIACLKIFRDWLGQLVNETKSSVHFSRNLHPEAKSHLCSILAIPKSCGGLGFRKASEINRACVSKLGWALIKDPHKPWARLIRSKYLKGREFLDLQEGFKIPYHLHPPEAPVFVDEFIDQDLKYGVHGFLSNTENGFWSLTKKGIVGYAFGAETFDAHFAFAVGDDWGDQKVIFEGDALLVIQALSMEKYVN</sequence>
<organism evidence="1 2">
    <name type="scientific">Catharanthus roseus</name>
    <name type="common">Madagascar periwinkle</name>
    <name type="synonym">Vinca rosea</name>
    <dbReference type="NCBI Taxonomy" id="4058"/>
    <lineage>
        <taxon>Eukaryota</taxon>
        <taxon>Viridiplantae</taxon>
        <taxon>Streptophyta</taxon>
        <taxon>Embryophyta</taxon>
        <taxon>Tracheophyta</taxon>
        <taxon>Spermatophyta</taxon>
        <taxon>Magnoliopsida</taxon>
        <taxon>eudicotyledons</taxon>
        <taxon>Gunneridae</taxon>
        <taxon>Pentapetalae</taxon>
        <taxon>asterids</taxon>
        <taxon>lamiids</taxon>
        <taxon>Gentianales</taxon>
        <taxon>Apocynaceae</taxon>
        <taxon>Rauvolfioideae</taxon>
        <taxon>Vinceae</taxon>
        <taxon>Catharanthinae</taxon>
        <taxon>Catharanthus</taxon>
    </lineage>
</organism>
<accession>A0ACC0B4E0</accession>
<name>A0ACC0B4E0_CATRO</name>
<proteinExistence type="predicted"/>
<dbReference type="Proteomes" id="UP001060085">
    <property type="component" value="Linkage Group LG04"/>
</dbReference>
<keyword evidence="2" id="KW-1185">Reference proteome</keyword>
<gene>
    <name evidence="1" type="ORF">M9H77_17364</name>
</gene>
<comment type="caution">
    <text evidence="1">The sequence shown here is derived from an EMBL/GenBank/DDBJ whole genome shotgun (WGS) entry which is preliminary data.</text>
</comment>
<protein>
    <submittedName>
        <fullName evidence="1">Uncharacterized protein</fullName>
    </submittedName>
</protein>
<evidence type="ECO:0000313" key="2">
    <source>
        <dbReference type="Proteomes" id="UP001060085"/>
    </source>
</evidence>